<dbReference type="Gene3D" id="2.40.50.140">
    <property type="entry name" value="Nucleic acid-binding proteins"/>
    <property type="match status" value="1"/>
</dbReference>
<evidence type="ECO:0000256" key="3">
    <source>
        <dbReference type="RuleBase" id="RU000524"/>
    </source>
</evidence>
<accession>A0AAI9T299</accession>
<dbReference type="AlphaFoldDB" id="A0AAI9T299"/>
<evidence type="ECO:0000313" key="5">
    <source>
        <dbReference type="Proteomes" id="UP000004057"/>
    </source>
</evidence>
<dbReference type="GO" id="GO:0006260">
    <property type="term" value="P:DNA replication"/>
    <property type="evidence" value="ECO:0007669"/>
    <property type="project" value="InterPro"/>
</dbReference>
<dbReference type="InterPro" id="IPR000424">
    <property type="entry name" value="Primosome_PriB/ssb"/>
</dbReference>
<proteinExistence type="predicted"/>
<dbReference type="Pfam" id="PF00436">
    <property type="entry name" value="SSB"/>
    <property type="match status" value="1"/>
</dbReference>
<evidence type="ECO:0000313" key="4">
    <source>
        <dbReference type="EMBL" id="KAI91997.1"/>
    </source>
</evidence>
<dbReference type="PIRSF" id="PIRSF002070">
    <property type="entry name" value="SSB"/>
    <property type="match status" value="1"/>
</dbReference>
<keyword evidence="1 2" id="KW-0238">DNA-binding</keyword>
<name>A0AAI9T299_SPIME</name>
<evidence type="ECO:0000256" key="2">
    <source>
        <dbReference type="PIRNR" id="PIRNR002070"/>
    </source>
</evidence>
<geneLocation type="plasmid" evidence="4">
    <name>pSme2</name>
</geneLocation>
<dbReference type="NCBIfam" id="TIGR00621">
    <property type="entry name" value="ssb"/>
    <property type="match status" value="1"/>
</dbReference>
<dbReference type="InterPro" id="IPR011344">
    <property type="entry name" value="ssDNA-bd"/>
</dbReference>
<dbReference type="Proteomes" id="UP000004057">
    <property type="component" value="Unassembled WGS sequence"/>
</dbReference>
<dbReference type="PANTHER" id="PTHR10302">
    <property type="entry name" value="SINGLE-STRANDED DNA-BINDING PROTEIN"/>
    <property type="match status" value="1"/>
</dbReference>
<dbReference type="GO" id="GO:0003697">
    <property type="term" value="F:single-stranded DNA binding"/>
    <property type="evidence" value="ECO:0007669"/>
    <property type="project" value="InterPro"/>
</dbReference>
<dbReference type="EMBL" id="AGBZ02000006">
    <property type="protein sequence ID" value="KAI91997.1"/>
    <property type="molecule type" value="Genomic_DNA"/>
</dbReference>
<organism evidence="4 5">
    <name type="scientific">Spiroplasma melliferum KC3</name>
    <dbReference type="NCBI Taxonomy" id="570509"/>
    <lineage>
        <taxon>Bacteria</taxon>
        <taxon>Bacillati</taxon>
        <taxon>Mycoplasmatota</taxon>
        <taxon>Mollicutes</taxon>
        <taxon>Entomoplasmatales</taxon>
        <taxon>Spiroplasmataceae</taxon>
        <taxon>Spiroplasma</taxon>
    </lineage>
</organism>
<gene>
    <name evidence="4" type="ORF">SPM_006685</name>
</gene>
<sequence>MNQFIGIGRTTKDIEIKQTSTGKEYAIFQLAIARPYSTQKETDFIPCQVWNKQAVVLQKYCQKGSQIAITGILQSFKNKEDKTQWIVQVSNYEFLHTNNDLKKDILLSEKSNEIIAEEQANYSSEDIKELFNGDDAILWD</sequence>
<dbReference type="SUPFAM" id="SSF50249">
    <property type="entry name" value="Nucleic acid-binding proteins"/>
    <property type="match status" value="1"/>
</dbReference>
<comment type="caution">
    <text evidence="4">The sequence shown here is derived from an EMBL/GenBank/DDBJ whole genome shotgun (WGS) entry which is preliminary data.</text>
</comment>
<dbReference type="RefSeq" id="WP_051600851.1">
    <property type="nucleotide sequence ID" value="NZ_AGBZ02000006.1"/>
</dbReference>
<dbReference type="CDD" id="cd04496">
    <property type="entry name" value="SSB_OBF"/>
    <property type="match status" value="1"/>
</dbReference>
<keyword evidence="4" id="KW-0614">Plasmid</keyword>
<reference evidence="4 5" key="1">
    <citation type="journal article" date="2012" name="J. Proteome Res.">
        <title>Application of Spiroplasma melliferum proteogenomic profiling for the discovery of virulence factors and pathogenicity mechanisms in host-associated spiroplasmas.</title>
        <authorList>
            <person name="Alexeev D."/>
            <person name="Kostrjukova E."/>
            <person name="Aliper A."/>
            <person name="Popenko A."/>
            <person name="Bazaleev N."/>
            <person name="Tyakht A."/>
            <person name="Selezneva O."/>
            <person name="Akopian T."/>
            <person name="Prichodko E."/>
            <person name="Kondratov I."/>
            <person name="Chukin M."/>
            <person name="Demina I."/>
            <person name="Galyamina M."/>
            <person name="Kamashev D."/>
            <person name="Vanyushkina A."/>
            <person name="Ladygina V."/>
            <person name="Levitskii S."/>
            <person name="Lazarev V."/>
            <person name="Govorun V."/>
        </authorList>
    </citation>
    <scope>NUCLEOTIDE SEQUENCE [LARGE SCALE GENOMIC DNA]</scope>
    <source>
        <strain evidence="4 5">KC3</strain>
    </source>
</reference>
<dbReference type="PROSITE" id="PS50935">
    <property type="entry name" value="SSB"/>
    <property type="match status" value="1"/>
</dbReference>
<dbReference type="InterPro" id="IPR012340">
    <property type="entry name" value="NA-bd_OB-fold"/>
</dbReference>
<dbReference type="PANTHER" id="PTHR10302:SF0">
    <property type="entry name" value="SINGLE-STRANDED DNA-BINDING PROTEIN, MITOCHONDRIAL"/>
    <property type="match status" value="1"/>
</dbReference>
<protein>
    <recommendedName>
        <fullName evidence="2 3">Single-stranded DNA-binding protein</fullName>
    </recommendedName>
</protein>
<evidence type="ECO:0000256" key="1">
    <source>
        <dbReference type="ARBA" id="ARBA00023125"/>
    </source>
</evidence>
<dbReference type="GO" id="GO:0009295">
    <property type="term" value="C:nucleoid"/>
    <property type="evidence" value="ECO:0007669"/>
    <property type="project" value="TreeGrafter"/>
</dbReference>